<dbReference type="Proteomes" id="UP001141327">
    <property type="component" value="Unassembled WGS sequence"/>
</dbReference>
<protein>
    <recommendedName>
        <fullName evidence="2">C2 domain-containing protein</fullName>
    </recommendedName>
</protein>
<dbReference type="CDD" id="cd00030">
    <property type="entry name" value="C2"/>
    <property type="match status" value="1"/>
</dbReference>
<dbReference type="Pfam" id="PF00168">
    <property type="entry name" value="C2"/>
    <property type="match status" value="1"/>
</dbReference>
<comment type="caution">
    <text evidence="3">The sequence shown here is derived from an EMBL/GenBank/DDBJ whole genome shotgun (WGS) entry which is preliminary data.</text>
</comment>
<organism evidence="3 4">
    <name type="scientific">Paratrimastix pyriformis</name>
    <dbReference type="NCBI Taxonomy" id="342808"/>
    <lineage>
        <taxon>Eukaryota</taxon>
        <taxon>Metamonada</taxon>
        <taxon>Preaxostyla</taxon>
        <taxon>Paratrimastigidae</taxon>
        <taxon>Paratrimastix</taxon>
    </lineage>
</organism>
<dbReference type="InterPro" id="IPR000008">
    <property type="entry name" value="C2_dom"/>
</dbReference>
<dbReference type="InterPro" id="IPR035892">
    <property type="entry name" value="C2_domain_sf"/>
</dbReference>
<name>A0ABQ8UAC3_9EUKA</name>
<keyword evidence="4" id="KW-1185">Reference proteome</keyword>
<dbReference type="Gene3D" id="2.60.40.150">
    <property type="entry name" value="C2 domain"/>
    <property type="match status" value="1"/>
</dbReference>
<evidence type="ECO:0000256" key="1">
    <source>
        <dbReference type="SAM" id="MobiDB-lite"/>
    </source>
</evidence>
<feature type="compositionally biased region" description="Basic and acidic residues" evidence="1">
    <location>
        <begin position="283"/>
        <end position="299"/>
    </location>
</feature>
<feature type="region of interest" description="Disordered" evidence="1">
    <location>
        <begin position="267"/>
        <end position="307"/>
    </location>
</feature>
<reference evidence="3" key="1">
    <citation type="journal article" date="2022" name="bioRxiv">
        <title>Genomics of Preaxostyla Flagellates Illuminates Evolutionary Transitions and the Path Towards Mitochondrial Loss.</title>
        <authorList>
            <person name="Novak L.V.F."/>
            <person name="Treitli S.C."/>
            <person name="Pyrih J."/>
            <person name="Halakuc P."/>
            <person name="Pipaliya S.V."/>
            <person name="Vacek V."/>
            <person name="Brzon O."/>
            <person name="Soukal P."/>
            <person name="Eme L."/>
            <person name="Dacks J.B."/>
            <person name="Karnkowska A."/>
            <person name="Elias M."/>
            <person name="Hampl V."/>
        </authorList>
    </citation>
    <scope>NUCLEOTIDE SEQUENCE</scope>
    <source>
        <strain evidence="3">RCP-MX</strain>
    </source>
</reference>
<dbReference type="EMBL" id="JAPMOS010000077">
    <property type="protein sequence ID" value="KAJ4456254.1"/>
    <property type="molecule type" value="Genomic_DNA"/>
</dbReference>
<proteinExistence type="predicted"/>
<accession>A0ABQ8UAC3</accession>
<evidence type="ECO:0000259" key="2">
    <source>
        <dbReference type="PROSITE" id="PS50004"/>
    </source>
</evidence>
<dbReference type="SUPFAM" id="SSF49562">
    <property type="entry name" value="C2 domain (Calcium/lipid-binding domain, CaLB)"/>
    <property type="match status" value="1"/>
</dbReference>
<dbReference type="SMART" id="SM00239">
    <property type="entry name" value="C2"/>
    <property type="match status" value="1"/>
</dbReference>
<evidence type="ECO:0000313" key="4">
    <source>
        <dbReference type="Proteomes" id="UP001141327"/>
    </source>
</evidence>
<gene>
    <name evidence="3" type="ORF">PAPYR_8626</name>
</gene>
<dbReference type="PROSITE" id="PS50004">
    <property type="entry name" value="C2"/>
    <property type="match status" value="1"/>
</dbReference>
<feature type="domain" description="C2" evidence="2">
    <location>
        <begin position="1"/>
        <end position="108"/>
    </location>
</feature>
<evidence type="ECO:0000313" key="3">
    <source>
        <dbReference type="EMBL" id="KAJ4456254.1"/>
    </source>
</evidence>
<sequence>MLRIRDLRCYSLRSAASDLLGPHNPYLVLSMNAGTVSEMDRTRPSSSQNPMFNEIFQYNFAPPYQVGGVLTISAMDSFQGLKDKVIGEANIRMELMVSDVERPESKTLRLDLLSRFRMKAGEISFTSEWTPGLHPVSAPEPSSSPPIGMAYPYEHRAFRLSGGTAADVERVCAEAQTWANRKGVAVISIDSGVASNGEAFCVVWYKSPVGPLPPEAALPLIQPALPLLHEHPTRIPRTASPFNRNVGFTGAFPGTPSTVPGFMPWSAVQPRTPGGRTPRSVTSRRDLRETPVETPRTDRLSGIGGFP</sequence>